<evidence type="ECO:0000259" key="3">
    <source>
        <dbReference type="PROSITE" id="PS50157"/>
    </source>
</evidence>
<name>A0A504YXR4_FASGI</name>
<feature type="compositionally biased region" description="Low complexity" evidence="2">
    <location>
        <begin position="98"/>
        <end position="108"/>
    </location>
</feature>
<reference evidence="4 5" key="1">
    <citation type="submission" date="2019-04" db="EMBL/GenBank/DDBJ databases">
        <title>Annotation for the trematode Fasciola gigantica.</title>
        <authorList>
            <person name="Choi Y.-J."/>
        </authorList>
    </citation>
    <scope>NUCLEOTIDE SEQUENCE [LARGE SCALE GENOMIC DNA]</scope>
    <source>
        <strain evidence="4">Uganda_cow_1</strain>
    </source>
</reference>
<dbReference type="EMBL" id="SUNJ01003534">
    <property type="protein sequence ID" value="TPP65176.1"/>
    <property type="molecule type" value="Genomic_DNA"/>
</dbReference>
<dbReference type="STRING" id="46835.A0A504YXR4"/>
<feature type="region of interest" description="Disordered" evidence="2">
    <location>
        <begin position="153"/>
        <end position="172"/>
    </location>
</feature>
<feature type="domain" description="C2H2-type" evidence="3">
    <location>
        <begin position="45"/>
        <end position="68"/>
    </location>
</feature>
<dbReference type="PROSITE" id="PS50157">
    <property type="entry name" value="ZINC_FINGER_C2H2_2"/>
    <property type="match status" value="1"/>
</dbReference>
<keyword evidence="1" id="KW-0479">Metal-binding</keyword>
<feature type="region of interest" description="Disordered" evidence="2">
    <location>
        <begin position="539"/>
        <end position="565"/>
    </location>
</feature>
<accession>A0A504YXR4</accession>
<evidence type="ECO:0000313" key="4">
    <source>
        <dbReference type="EMBL" id="TPP65176.1"/>
    </source>
</evidence>
<sequence>MWSIFRLKTSKGSLNGISVSKSPYLMSNKTTHQLHARVHRTPKQCKCALCGSIFRNLGSLKRHAVSVHCIVPESAFPDNPKDKDFEASVELDSDSESRSSTSDSSTAKPARRRKRRPGQSRRVSHANTTCLPSLLHNKNNTLNNTTSWLSDAYAAANTSPSRRRRGRPRRSGARMMKSLDNYPDVNRIDSLTISSQLKEAALGEFRSETRYRTILPRPPGGSVSDFTASQPVLIDGTHRRRNRRSKRGSLKSVDLTVLPTDKRDSASRQSGTFFGSDMTAQTQVTQAVCLDHFVMASGSYVAVDPLSYSAGAYAIEASGTDESNQLVCKPPHVLTVAAAYASQLPPGSIPTSSTEDCEALLRNNPSAECDTSNSTVVTNPVQSAPMISSIQIYPTPWIEDQQQNVMTGPVTPVDVSEIGHTTSQSAESEVLSSQNSTIPISVPLAQPVQLYPILSPDGVTTLYYYMATPVEIVQTPTTAVCSQAVVDSSTCLDPCPTDSVQPYQHCGMDEKIEVIELDASQFEYDLKDSITDEFDRVESQLSKKHKTQTGSERRQTHEFTLTRSDEVPNDTVVATEVVDLGSSEQSESFFNYAGSSQIVESLDPSTDSTSIKVEKVSPSDINVSLSLSVESSTKSPSLHPNSDRSLANVSADMDPIENVTHSTSAVPGVDQANIPPFTQLFPRSRSNANLFDEVVQSTNDDLRTPLVGMNEMFTFSDVAASEEQHSASVEDSACS</sequence>
<keyword evidence="1" id="KW-0863">Zinc-finger</keyword>
<dbReference type="PROSITE" id="PS00028">
    <property type="entry name" value="ZINC_FINGER_C2H2_1"/>
    <property type="match status" value="1"/>
</dbReference>
<feature type="compositionally biased region" description="Basic residues" evidence="2">
    <location>
        <begin position="161"/>
        <end position="172"/>
    </location>
</feature>
<feature type="compositionally biased region" description="Basic residues" evidence="2">
    <location>
        <begin position="109"/>
        <end position="124"/>
    </location>
</feature>
<dbReference type="GO" id="GO:0008270">
    <property type="term" value="F:zinc ion binding"/>
    <property type="evidence" value="ECO:0007669"/>
    <property type="project" value="UniProtKB-KW"/>
</dbReference>
<dbReference type="InterPro" id="IPR036236">
    <property type="entry name" value="Znf_C2H2_sf"/>
</dbReference>
<evidence type="ECO:0000256" key="2">
    <source>
        <dbReference type="SAM" id="MobiDB-lite"/>
    </source>
</evidence>
<comment type="caution">
    <text evidence="4">The sequence shown here is derived from an EMBL/GenBank/DDBJ whole genome shotgun (WGS) entry which is preliminary data.</text>
</comment>
<keyword evidence="1" id="KW-0862">Zinc</keyword>
<gene>
    <name evidence="4" type="ORF">FGIG_07838</name>
</gene>
<feature type="region of interest" description="Disordered" evidence="2">
    <location>
        <begin position="80"/>
        <end position="137"/>
    </location>
</feature>
<dbReference type="AlphaFoldDB" id="A0A504YXR4"/>
<organism evidence="4 5">
    <name type="scientific">Fasciola gigantica</name>
    <name type="common">Giant liver fluke</name>
    <dbReference type="NCBI Taxonomy" id="46835"/>
    <lineage>
        <taxon>Eukaryota</taxon>
        <taxon>Metazoa</taxon>
        <taxon>Spiralia</taxon>
        <taxon>Lophotrochozoa</taxon>
        <taxon>Platyhelminthes</taxon>
        <taxon>Trematoda</taxon>
        <taxon>Digenea</taxon>
        <taxon>Plagiorchiida</taxon>
        <taxon>Echinostomata</taxon>
        <taxon>Echinostomatoidea</taxon>
        <taxon>Fasciolidae</taxon>
        <taxon>Fasciola</taxon>
    </lineage>
</organism>
<dbReference type="InterPro" id="IPR013087">
    <property type="entry name" value="Znf_C2H2_type"/>
</dbReference>
<proteinExistence type="predicted"/>
<evidence type="ECO:0000256" key="1">
    <source>
        <dbReference type="PROSITE-ProRule" id="PRU00042"/>
    </source>
</evidence>
<protein>
    <recommendedName>
        <fullName evidence="3">C2H2-type domain-containing protein</fullName>
    </recommendedName>
</protein>
<dbReference type="Proteomes" id="UP000316759">
    <property type="component" value="Unassembled WGS sequence"/>
</dbReference>
<keyword evidence="5" id="KW-1185">Reference proteome</keyword>
<evidence type="ECO:0000313" key="5">
    <source>
        <dbReference type="Proteomes" id="UP000316759"/>
    </source>
</evidence>
<dbReference type="OrthoDB" id="8922241at2759"/>
<dbReference type="SUPFAM" id="SSF57667">
    <property type="entry name" value="beta-beta-alpha zinc fingers"/>
    <property type="match status" value="1"/>
</dbReference>